<sequence>MSARATLLNFAKRAAKAPVRVTRRNMSGGGTIEEERAHMEKWRGVTFLAVPGCIGLGVYLFSNHHEHHAHEQPAYSYMRRRLKQLPWGGDCGLFEYGKCQEN</sequence>
<gene>
    <name evidence="7" type="ORF">MSP1404_LOCUS3469</name>
</gene>
<evidence type="ECO:0000256" key="1">
    <source>
        <dbReference type="ARBA" id="ARBA00004273"/>
    </source>
</evidence>
<evidence type="ECO:0000256" key="2">
    <source>
        <dbReference type="ARBA" id="ARBA00022792"/>
    </source>
</evidence>
<evidence type="ECO:0000256" key="4">
    <source>
        <dbReference type="ARBA" id="ARBA00023128"/>
    </source>
</evidence>
<name>A0A7S0KHU8_MICPS</name>
<dbReference type="SUPFAM" id="SSF81411">
    <property type="entry name" value="Mitochondrial cytochrome c oxidase subunit VIa"/>
    <property type="match status" value="1"/>
</dbReference>
<keyword evidence="2" id="KW-0999">Mitochondrion inner membrane</keyword>
<evidence type="ECO:0000256" key="3">
    <source>
        <dbReference type="ARBA" id="ARBA00022946"/>
    </source>
</evidence>
<proteinExistence type="inferred from homology"/>
<dbReference type="PANTHER" id="PTHR11504:SF0">
    <property type="entry name" value="CYTOCHROME C OXIDASE SUBUNIT"/>
    <property type="match status" value="1"/>
</dbReference>
<keyword evidence="3" id="KW-0809">Transit peptide</keyword>
<evidence type="ECO:0000313" key="7">
    <source>
        <dbReference type="EMBL" id="CAD8582202.1"/>
    </source>
</evidence>
<dbReference type="EMBL" id="HBEV01004552">
    <property type="protein sequence ID" value="CAD8582202.1"/>
    <property type="molecule type" value="Transcribed_RNA"/>
</dbReference>
<dbReference type="Pfam" id="PF02046">
    <property type="entry name" value="COX6A"/>
    <property type="match status" value="1"/>
</dbReference>
<dbReference type="InterPro" id="IPR001349">
    <property type="entry name" value="Cyt_c_oxidase_su6a"/>
</dbReference>
<dbReference type="AlphaFoldDB" id="A0A7S0KHU8"/>
<dbReference type="Gene3D" id="4.10.95.10">
    <property type="entry name" value="Cytochrome c oxidase, subunit VIa"/>
    <property type="match status" value="1"/>
</dbReference>
<dbReference type="InterPro" id="IPR036418">
    <property type="entry name" value="Cyt_c_oxidase_su6a_sf"/>
</dbReference>
<comment type="similarity">
    <text evidence="6">Belongs to the cytochrome c oxidase subunit 6A family.</text>
</comment>
<reference evidence="7" key="1">
    <citation type="submission" date="2021-01" db="EMBL/GenBank/DDBJ databases">
        <authorList>
            <person name="Corre E."/>
            <person name="Pelletier E."/>
            <person name="Niang G."/>
            <person name="Scheremetjew M."/>
            <person name="Finn R."/>
            <person name="Kale V."/>
            <person name="Holt S."/>
            <person name="Cochrane G."/>
            <person name="Meng A."/>
            <person name="Brown T."/>
            <person name="Cohen L."/>
        </authorList>
    </citation>
    <scope>NUCLEOTIDE SEQUENCE</scope>
    <source>
        <strain evidence="7">CCMP494</strain>
    </source>
</reference>
<dbReference type="PANTHER" id="PTHR11504">
    <property type="entry name" value="CYTOCHROME C OXIDASE POLYPEPTIDE VIA"/>
    <property type="match status" value="1"/>
</dbReference>
<dbReference type="GO" id="GO:0005743">
    <property type="term" value="C:mitochondrial inner membrane"/>
    <property type="evidence" value="ECO:0007669"/>
    <property type="project" value="UniProtKB-SubCell"/>
</dbReference>
<accession>A0A7S0KHU8</accession>
<keyword evidence="4" id="KW-0496">Mitochondrion</keyword>
<comment type="subcellular location">
    <subcellularLocation>
        <location evidence="1">Mitochondrion inner membrane</location>
    </subcellularLocation>
</comment>
<keyword evidence="5" id="KW-0472">Membrane</keyword>
<protein>
    <submittedName>
        <fullName evidence="7">Uncharacterized protein</fullName>
    </submittedName>
</protein>
<evidence type="ECO:0000256" key="5">
    <source>
        <dbReference type="ARBA" id="ARBA00023136"/>
    </source>
</evidence>
<dbReference type="GO" id="GO:0030234">
    <property type="term" value="F:enzyme regulator activity"/>
    <property type="evidence" value="ECO:0007669"/>
    <property type="project" value="TreeGrafter"/>
</dbReference>
<dbReference type="GO" id="GO:0006123">
    <property type="term" value="P:mitochondrial electron transport, cytochrome c to oxygen"/>
    <property type="evidence" value="ECO:0007669"/>
    <property type="project" value="TreeGrafter"/>
</dbReference>
<evidence type="ECO:0000256" key="6">
    <source>
        <dbReference type="RuleBase" id="RU004396"/>
    </source>
</evidence>
<organism evidence="7">
    <name type="scientific">Micromonas pusilla</name>
    <name type="common">Picoplanktonic green alga</name>
    <name type="synonym">Chromulina pusilla</name>
    <dbReference type="NCBI Taxonomy" id="38833"/>
    <lineage>
        <taxon>Eukaryota</taxon>
        <taxon>Viridiplantae</taxon>
        <taxon>Chlorophyta</taxon>
        <taxon>Mamiellophyceae</taxon>
        <taxon>Mamiellales</taxon>
        <taxon>Mamiellaceae</taxon>
        <taxon>Micromonas</taxon>
    </lineage>
</organism>